<gene>
    <name evidence="2" type="ORF">DVR09_14130</name>
</gene>
<dbReference type="SUPFAM" id="SSF51695">
    <property type="entry name" value="PLC-like phosphodiesterases"/>
    <property type="match status" value="1"/>
</dbReference>
<sequence length="390" mass="42350">MSSADYKEVRMISRGKFCLALLAFALGGCASLTSPPEEIQQVQILRDKLFDPRGEVLVVAHRGCWENAPENSIKALDDCIELGVPVVEVDVRRTADGVLVAMHDESIDRTTTGSGRVSELRYGEIALFHLKEGAGGSLSTSTDQRVPKLEEILLRASGRVLINIDAKAEIYDDIIRELRSLDLLDHAILKAEVDLSNVSSFYESRLFDDVIFMPKFTEGDQSLSDFALAIERFRPVAVELKFSSESFIREGAVDLAEMGTRIWVNTLSESPEKSAGHTDALALRDPDGHWGHLITLGASIIQTDHPRVLLEFLSSNRLISISGRPQHLSGTQFACARSPRVLQGDDRRTGLRAGCPSFLAATGSGAGVGISENCIGVCGSSSPIMPGDVK</sequence>
<evidence type="ECO:0000313" key="2">
    <source>
        <dbReference type="EMBL" id="AXK43298.1"/>
    </source>
</evidence>
<dbReference type="PANTHER" id="PTHR46320:SF1">
    <property type="entry name" value="GLYCEROPHOSPHODIESTER PHOSPHODIESTERASE 1"/>
    <property type="match status" value="1"/>
</dbReference>
<dbReference type="PROSITE" id="PS51704">
    <property type="entry name" value="GP_PDE"/>
    <property type="match status" value="1"/>
</dbReference>
<evidence type="ECO:0000313" key="3">
    <source>
        <dbReference type="Proteomes" id="UP000254508"/>
    </source>
</evidence>
<dbReference type="GO" id="GO:0006644">
    <property type="term" value="P:phospholipid metabolic process"/>
    <property type="evidence" value="ECO:0007669"/>
    <property type="project" value="TreeGrafter"/>
</dbReference>
<dbReference type="InterPro" id="IPR017946">
    <property type="entry name" value="PLC-like_Pdiesterase_TIM-brl"/>
</dbReference>
<dbReference type="GO" id="GO:0006580">
    <property type="term" value="P:ethanolamine metabolic process"/>
    <property type="evidence" value="ECO:0007669"/>
    <property type="project" value="TreeGrafter"/>
</dbReference>
<dbReference type="Proteomes" id="UP000254508">
    <property type="component" value="Chromosome"/>
</dbReference>
<dbReference type="GO" id="GO:0005886">
    <property type="term" value="C:plasma membrane"/>
    <property type="evidence" value="ECO:0007669"/>
    <property type="project" value="TreeGrafter"/>
</dbReference>
<evidence type="ECO:0000259" key="1">
    <source>
        <dbReference type="PROSITE" id="PS51704"/>
    </source>
</evidence>
<feature type="domain" description="GP-PDE" evidence="1">
    <location>
        <begin position="56"/>
        <end position="313"/>
    </location>
</feature>
<dbReference type="AlphaFoldDB" id="A0A345YH96"/>
<dbReference type="Pfam" id="PF16387">
    <property type="entry name" value="DUF4996"/>
    <property type="match status" value="1"/>
</dbReference>
<dbReference type="PROSITE" id="PS51257">
    <property type="entry name" value="PROKAR_LIPOPROTEIN"/>
    <property type="match status" value="1"/>
</dbReference>
<dbReference type="InterPro" id="IPR030395">
    <property type="entry name" value="GP_PDE_dom"/>
</dbReference>
<dbReference type="OrthoDB" id="9795622at2"/>
<organism evidence="2 3">
    <name type="scientific">Erythrobacter aureus</name>
    <dbReference type="NCBI Taxonomy" id="2182384"/>
    <lineage>
        <taxon>Bacteria</taxon>
        <taxon>Pseudomonadati</taxon>
        <taxon>Pseudomonadota</taxon>
        <taxon>Alphaproteobacteria</taxon>
        <taxon>Sphingomonadales</taxon>
        <taxon>Erythrobacteraceae</taxon>
        <taxon>Erythrobacter/Porphyrobacter group</taxon>
        <taxon>Erythrobacter</taxon>
    </lineage>
</organism>
<dbReference type="KEGG" id="err:DVR09_14130"/>
<accession>A0A345YH96</accession>
<proteinExistence type="predicted"/>
<dbReference type="Gene3D" id="3.20.20.190">
    <property type="entry name" value="Phosphatidylinositol (PI) phosphodiesterase"/>
    <property type="match status" value="1"/>
</dbReference>
<dbReference type="GO" id="GO:0070291">
    <property type="term" value="P:N-acylethanolamine metabolic process"/>
    <property type="evidence" value="ECO:0007669"/>
    <property type="project" value="TreeGrafter"/>
</dbReference>
<dbReference type="EMBL" id="CP031357">
    <property type="protein sequence ID" value="AXK43298.1"/>
    <property type="molecule type" value="Genomic_DNA"/>
</dbReference>
<dbReference type="Pfam" id="PF03009">
    <property type="entry name" value="GDPD"/>
    <property type="match status" value="1"/>
</dbReference>
<protein>
    <recommendedName>
        <fullName evidence="1">GP-PDE domain-containing protein</fullName>
    </recommendedName>
</protein>
<keyword evidence="3" id="KW-1185">Reference proteome</keyword>
<reference evidence="3" key="1">
    <citation type="submission" date="2018-07" db="EMBL/GenBank/DDBJ databases">
        <title>Genome sequence of Erythrobacter strain YH-07, an antagonistic bacterium isolated from Yellow Sea.</title>
        <authorList>
            <person name="Tang T."/>
            <person name="Liu Q."/>
            <person name="Sun X."/>
        </authorList>
    </citation>
    <scope>NUCLEOTIDE SEQUENCE [LARGE SCALE GENOMIC DNA]</scope>
    <source>
        <strain evidence="3">YH-07</strain>
    </source>
</reference>
<name>A0A345YH96_9SPHN</name>
<dbReference type="PANTHER" id="PTHR46320">
    <property type="entry name" value="GLYCEROPHOSPHODIESTER PHOSPHODIESTERASE 1"/>
    <property type="match status" value="1"/>
</dbReference>
<dbReference type="GO" id="GO:0008889">
    <property type="term" value="F:glycerophosphodiester phosphodiesterase activity"/>
    <property type="evidence" value="ECO:0007669"/>
    <property type="project" value="TreeGrafter"/>
</dbReference>
<dbReference type="CDD" id="cd08566">
    <property type="entry name" value="GDPD_AtGDE_like"/>
    <property type="match status" value="1"/>
</dbReference>
<dbReference type="InterPro" id="IPR032160">
    <property type="entry name" value="DUF4996"/>
</dbReference>